<gene>
    <name evidence="2" type="ORF">PG994_015044</name>
</gene>
<organism evidence="2 3">
    <name type="scientific">Apiospora phragmitis</name>
    <dbReference type="NCBI Taxonomy" id="2905665"/>
    <lineage>
        <taxon>Eukaryota</taxon>
        <taxon>Fungi</taxon>
        <taxon>Dikarya</taxon>
        <taxon>Ascomycota</taxon>
        <taxon>Pezizomycotina</taxon>
        <taxon>Sordariomycetes</taxon>
        <taxon>Xylariomycetidae</taxon>
        <taxon>Amphisphaeriales</taxon>
        <taxon>Apiosporaceae</taxon>
        <taxon>Apiospora</taxon>
    </lineage>
</organism>
<dbReference type="Proteomes" id="UP001480595">
    <property type="component" value="Unassembled WGS sequence"/>
</dbReference>
<dbReference type="EMBL" id="JAQQWL010000016">
    <property type="protein sequence ID" value="KAK8038277.1"/>
    <property type="molecule type" value="Genomic_DNA"/>
</dbReference>
<dbReference type="GeneID" id="92099516"/>
<keyword evidence="1" id="KW-1133">Transmembrane helix</keyword>
<keyword evidence="1" id="KW-0472">Membrane</keyword>
<dbReference type="PANTHER" id="PTHR32251:SF15">
    <property type="entry name" value="3-OXO-5-ALPHA-STEROID 4-DEHYDROGENASE (DUF1295)"/>
    <property type="match status" value="1"/>
</dbReference>
<evidence type="ECO:0000313" key="3">
    <source>
        <dbReference type="Proteomes" id="UP001480595"/>
    </source>
</evidence>
<dbReference type="Gene3D" id="1.20.120.1630">
    <property type="match status" value="1"/>
</dbReference>
<evidence type="ECO:0000313" key="2">
    <source>
        <dbReference type="EMBL" id="KAK8038277.1"/>
    </source>
</evidence>
<proteinExistence type="predicted"/>
<accession>A0ABR1SVD1</accession>
<dbReference type="PANTHER" id="PTHR32251">
    <property type="entry name" value="3-OXO-5-ALPHA-STEROID 4-DEHYDROGENASE"/>
    <property type="match status" value="1"/>
</dbReference>
<dbReference type="Pfam" id="PF06966">
    <property type="entry name" value="DUF1295"/>
    <property type="match status" value="1"/>
</dbReference>
<feature type="transmembrane region" description="Helical" evidence="1">
    <location>
        <begin position="225"/>
        <end position="245"/>
    </location>
</feature>
<reference evidence="2 3" key="1">
    <citation type="submission" date="2023-01" db="EMBL/GenBank/DDBJ databases">
        <title>Analysis of 21 Apiospora genomes using comparative genomics revels a genus with tremendous synthesis potential of carbohydrate active enzymes and secondary metabolites.</title>
        <authorList>
            <person name="Sorensen T."/>
        </authorList>
    </citation>
    <scope>NUCLEOTIDE SEQUENCE [LARGE SCALE GENOMIC DNA]</scope>
    <source>
        <strain evidence="2 3">CBS 135458</strain>
    </source>
</reference>
<protein>
    <recommendedName>
        <fullName evidence="4">Steroid 5-alpha reductase C-terminal domain-containing protein</fullName>
    </recommendedName>
</protein>
<keyword evidence="3" id="KW-1185">Reference proteome</keyword>
<sequence>MAPPDDKPKKKQFDLISRGVKRSTPLGTATFIGMRLADIPWQYHLLHNGAAERALSAVGLSTVAATTAGATTTGIALLDKLDLPLPRLLLLAMAAGSSAKQILWLTYLSAEEFPVSAAVPVGVFNTLINSLNAVLLVGAATSSLVGSGPRLSLLLGDSSAYGDLPLSLLVGTLLYAAGITIETLSEYQRMRFKRAARNQGKVCKVGLWRWARHVNYFGYALWRGGYAMVGCGWAGGLLMGLWMGWDLSSRAASVLDEYCSERYGEQWVQFKKEVPYRIVPGLY</sequence>
<comment type="caution">
    <text evidence="2">The sequence shown here is derived from an EMBL/GenBank/DDBJ whole genome shotgun (WGS) entry which is preliminary data.</text>
</comment>
<feature type="transmembrane region" description="Helical" evidence="1">
    <location>
        <begin position="164"/>
        <end position="184"/>
    </location>
</feature>
<evidence type="ECO:0008006" key="4">
    <source>
        <dbReference type="Google" id="ProtNLM"/>
    </source>
</evidence>
<feature type="transmembrane region" description="Helical" evidence="1">
    <location>
        <begin position="122"/>
        <end position="144"/>
    </location>
</feature>
<dbReference type="RefSeq" id="XP_066708129.1">
    <property type="nucleotide sequence ID" value="XM_066866453.1"/>
</dbReference>
<name>A0ABR1SVD1_9PEZI</name>
<keyword evidence="1" id="KW-0812">Transmembrane</keyword>
<dbReference type="InterPro" id="IPR010721">
    <property type="entry name" value="UstE-like"/>
</dbReference>
<feature type="transmembrane region" description="Helical" evidence="1">
    <location>
        <begin position="88"/>
        <end position="110"/>
    </location>
</feature>
<evidence type="ECO:0000256" key="1">
    <source>
        <dbReference type="SAM" id="Phobius"/>
    </source>
</evidence>